<dbReference type="Gramene" id="KFK24276">
    <property type="protein sequence ID" value="KFK24276"/>
    <property type="gene ID" value="AALP_AAs45019U000100"/>
</dbReference>
<dbReference type="AlphaFoldDB" id="A0A087G324"/>
<name>A0A087G324_ARAAL</name>
<accession>A0A087G324</accession>
<sequence length="53" mass="5639">MAIGRPHRARHQHAPPGGVRAGAGSLRRGAPGQGGNSAAKSSRGERWWDRARE</sequence>
<feature type="compositionally biased region" description="Basic residues" evidence="1">
    <location>
        <begin position="1"/>
        <end position="13"/>
    </location>
</feature>
<proteinExistence type="predicted"/>
<reference evidence="3" key="1">
    <citation type="journal article" date="2015" name="Nat. Plants">
        <title>Genome expansion of Arabis alpina linked with retrotransposition and reduced symmetric DNA methylation.</title>
        <authorList>
            <person name="Willing E.M."/>
            <person name="Rawat V."/>
            <person name="Mandakova T."/>
            <person name="Maumus F."/>
            <person name="James G.V."/>
            <person name="Nordstroem K.J."/>
            <person name="Becker C."/>
            <person name="Warthmann N."/>
            <person name="Chica C."/>
            <person name="Szarzynska B."/>
            <person name="Zytnicki M."/>
            <person name="Albani M.C."/>
            <person name="Kiefer C."/>
            <person name="Bergonzi S."/>
            <person name="Castaings L."/>
            <person name="Mateos J.L."/>
            <person name="Berns M.C."/>
            <person name="Bujdoso N."/>
            <person name="Piofczyk T."/>
            <person name="de Lorenzo L."/>
            <person name="Barrero-Sicilia C."/>
            <person name="Mateos I."/>
            <person name="Piednoel M."/>
            <person name="Hagmann J."/>
            <person name="Chen-Min-Tao R."/>
            <person name="Iglesias-Fernandez R."/>
            <person name="Schuster S.C."/>
            <person name="Alonso-Blanco C."/>
            <person name="Roudier F."/>
            <person name="Carbonero P."/>
            <person name="Paz-Ares J."/>
            <person name="Davis S.J."/>
            <person name="Pecinka A."/>
            <person name="Quesneville H."/>
            <person name="Colot V."/>
            <person name="Lysak M.A."/>
            <person name="Weigel D."/>
            <person name="Coupland G."/>
            <person name="Schneeberger K."/>
        </authorList>
    </citation>
    <scope>NUCLEOTIDE SEQUENCE [LARGE SCALE GENOMIC DNA]</scope>
    <source>
        <strain evidence="3">cv. Pajares</strain>
    </source>
</reference>
<protein>
    <submittedName>
        <fullName evidence="2">Uncharacterized protein</fullName>
    </submittedName>
</protein>
<feature type="region of interest" description="Disordered" evidence="1">
    <location>
        <begin position="1"/>
        <end position="53"/>
    </location>
</feature>
<gene>
    <name evidence="2" type="ORF">AALP_AAs45019U000100</name>
</gene>
<feature type="compositionally biased region" description="Basic and acidic residues" evidence="1">
    <location>
        <begin position="42"/>
        <end position="53"/>
    </location>
</feature>
<evidence type="ECO:0000313" key="2">
    <source>
        <dbReference type="EMBL" id="KFK24276.1"/>
    </source>
</evidence>
<dbReference type="EMBL" id="KL970502">
    <property type="protein sequence ID" value="KFK24276.1"/>
    <property type="molecule type" value="Genomic_DNA"/>
</dbReference>
<dbReference type="Proteomes" id="UP000029120">
    <property type="component" value="Unassembled WGS sequence"/>
</dbReference>
<keyword evidence="3" id="KW-1185">Reference proteome</keyword>
<evidence type="ECO:0000256" key="1">
    <source>
        <dbReference type="SAM" id="MobiDB-lite"/>
    </source>
</evidence>
<organism evidence="2 3">
    <name type="scientific">Arabis alpina</name>
    <name type="common">Alpine rock-cress</name>
    <dbReference type="NCBI Taxonomy" id="50452"/>
    <lineage>
        <taxon>Eukaryota</taxon>
        <taxon>Viridiplantae</taxon>
        <taxon>Streptophyta</taxon>
        <taxon>Embryophyta</taxon>
        <taxon>Tracheophyta</taxon>
        <taxon>Spermatophyta</taxon>
        <taxon>Magnoliopsida</taxon>
        <taxon>eudicotyledons</taxon>
        <taxon>Gunneridae</taxon>
        <taxon>Pentapetalae</taxon>
        <taxon>rosids</taxon>
        <taxon>malvids</taxon>
        <taxon>Brassicales</taxon>
        <taxon>Brassicaceae</taxon>
        <taxon>Arabideae</taxon>
        <taxon>Arabis</taxon>
    </lineage>
</organism>
<evidence type="ECO:0000313" key="3">
    <source>
        <dbReference type="Proteomes" id="UP000029120"/>
    </source>
</evidence>